<accession>A0A914URK4</accession>
<sequence length="893" mass="93697">MGGFTTIVNVTGAANSTANVALRLIGAQTKAPLTIVAKSPFNEVLTMSVNVTGVVAKRATLEALFAYPITPVKRGDAINMNFVNLTQKCGDFYTITLNNPENTTMLTSVNNTAFSTAAAVTGNNLVLIGYTTRLASFSSDKFKVFVAGQLSMIASATFNFDVNTPRSVSIVNGSDSGVCGVLLPGDQNFTLDLAVGDGALVSYDVSIGSFSQFINLTGLGNFTVSVSVPAIGVQTKTTLTITAKSMYNEVLSTKVSVTGVATLRSTVESMLTYPKVPLVAGNTIDMRVSNLSQNCGDFYTITLKDPTNTNVISTANNTNFNAISNVDGKHFIILDYTTPLGTITSNQFFVLIAGALKDLSSTLSVNYDGNQNTTTNIANYTGCGMQVEANRSFSISLNVGAGAVSKYDITFGTSSQSIDCRNTTDFARSITLSAIGFGERVTLTILATSIYNETLSLVTPVTGVANRALLDMDLTSPVGYLAENTSPITVQYHNVTVCNETINISIMNPNGTQLQSSASNVLTRPLMPGPGIYPVSATLSTNLGSITITRTIIIGQPLVGLTAMLSGNGMTKQTLTNSTKLCGYQVPAGKTLNLELSVGNGPLERFEVQIGSSSSTYPVTNGTFAINVTVSPLTLGEKKAIILRAISTISEVLEIETSLVGMISSSAEVDPLVSVPAAFQFVDYAVPIKLSGLSQFCNDVVQVAAQVDASTFAFQTTNASTFYATFKQTGVRNVTVKYTNDLGTFYSNKQVTVVDGMKNFTVIVKSASVPGGLQTSSCGIEVPAGENLEIALAIGSGVLDSYFVSVGAVVSQSFSMSSSSLPYAKTVSVSPGLAVGEVYHLNAAAQSTMGEINTYSVDLTGAISSNSALETYLQSPAQALTDTPFVVTFANFT</sequence>
<dbReference type="Proteomes" id="UP000887566">
    <property type="component" value="Unplaced"/>
</dbReference>
<dbReference type="AlphaFoldDB" id="A0A914URK4"/>
<name>A0A914URK4_9BILA</name>
<evidence type="ECO:0000313" key="2">
    <source>
        <dbReference type="WBParaSite" id="PSAMB.scaffold11819size3115.g34425.t1"/>
    </source>
</evidence>
<reference evidence="2" key="1">
    <citation type="submission" date="2022-11" db="UniProtKB">
        <authorList>
            <consortium name="WormBaseParasite"/>
        </authorList>
    </citation>
    <scope>IDENTIFICATION</scope>
</reference>
<keyword evidence="1" id="KW-1185">Reference proteome</keyword>
<proteinExistence type="predicted"/>
<evidence type="ECO:0000313" key="1">
    <source>
        <dbReference type="Proteomes" id="UP000887566"/>
    </source>
</evidence>
<organism evidence="1 2">
    <name type="scientific">Plectus sambesii</name>
    <dbReference type="NCBI Taxonomy" id="2011161"/>
    <lineage>
        <taxon>Eukaryota</taxon>
        <taxon>Metazoa</taxon>
        <taxon>Ecdysozoa</taxon>
        <taxon>Nematoda</taxon>
        <taxon>Chromadorea</taxon>
        <taxon>Plectida</taxon>
        <taxon>Plectina</taxon>
        <taxon>Plectoidea</taxon>
        <taxon>Plectidae</taxon>
        <taxon>Plectus</taxon>
    </lineage>
</organism>
<dbReference type="WBParaSite" id="PSAMB.scaffold11819size3115.g34425.t1">
    <property type="protein sequence ID" value="PSAMB.scaffold11819size3115.g34425.t1"/>
    <property type="gene ID" value="PSAMB.scaffold11819size3115.g34425"/>
</dbReference>
<protein>
    <submittedName>
        <fullName evidence="2">Uncharacterized protein</fullName>
    </submittedName>
</protein>